<dbReference type="EMBL" id="CP000774">
    <property type="protein sequence ID" value="ABS62204.1"/>
    <property type="molecule type" value="Genomic_DNA"/>
</dbReference>
<name>A7HQM1_PARL1</name>
<evidence type="ECO:0000313" key="1">
    <source>
        <dbReference type="EMBL" id="ABS62204.1"/>
    </source>
</evidence>
<keyword evidence="2" id="KW-1185">Reference proteome</keyword>
<organism evidence="1 2">
    <name type="scientific">Parvibaculum lavamentivorans (strain DS-1 / DSM 13023 / NCIMB 13966)</name>
    <dbReference type="NCBI Taxonomy" id="402881"/>
    <lineage>
        <taxon>Bacteria</taxon>
        <taxon>Pseudomonadati</taxon>
        <taxon>Pseudomonadota</taxon>
        <taxon>Alphaproteobacteria</taxon>
        <taxon>Hyphomicrobiales</taxon>
        <taxon>Parvibaculaceae</taxon>
        <taxon>Parvibaculum</taxon>
    </lineage>
</organism>
<evidence type="ECO:0000313" key="2">
    <source>
        <dbReference type="Proteomes" id="UP000006377"/>
    </source>
</evidence>
<dbReference type="AlphaFoldDB" id="A7HQM1"/>
<reference evidence="1 2" key="1">
    <citation type="journal article" date="2011" name="Stand. Genomic Sci.">
        <title>Complete genome sequence of Parvibaculum lavamentivorans type strain (DS-1(T)).</title>
        <authorList>
            <person name="Schleheck D."/>
            <person name="Weiss M."/>
            <person name="Pitluck S."/>
            <person name="Bruce D."/>
            <person name="Land M.L."/>
            <person name="Han S."/>
            <person name="Saunders E."/>
            <person name="Tapia R."/>
            <person name="Detter C."/>
            <person name="Brettin T."/>
            <person name="Han J."/>
            <person name="Woyke T."/>
            <person name="Goodwin L."/>
            <person name="Pennacchio L."/>
            <person name="Nolan M."/>
            <person name="Cook A.M."/>
            <person name="Kjelleberg S."/>
            <person name="Thomas T."/>
        </authorList>
    </citation>
    <scope>NUCLEOTIDE SEQUENCE [LARGE SCALE GENOMIC DNA]</scope>
    <source>
        <strain evidence="2">DS-1 / DSM 13023 / NCIMB 13966</strain>
    </source>
</reference>
<proteinExistence type="predicted"/>
<dbReference type="Proteomes" id="UP000006377">
    <property type="component" value="Chromosome"/>
</dbReference>
<protein>
    <submittedName>
        <fullName evidence="1">Uncharacterized protein</fullName>
    </submittedName>
</protein>
<dbReference type="KEGG" id="pla:Plav_0581"/>
<sequence>MSPTEGDVMKSAEATLDLFSRPAGGYAPDQPLAELGFAEQFLVWSLRVQWRVAEDGAERSVLLQRAFDALELPGGAAMVADLASALTRTVQRPLSIPCPRWRVLTSDEVRVLCFVAALQRHGASPSAALDPAWAAAPCGASPIWGPAQRLALALSAAGLVLGTACHSSVPFPEAMPRLLH</sequence>
<gene>
    <name evidence="1" type="ordered locus">Plav_0581</name>
</gene>
<dbReference type="HOGENOM" id="CLU_1494866_0_0_5"/>
<accession>A7HQM1</accession>
<dbReference type="eggNOG" id="ENOG502ZHFF">
    <property type="taxonomic scope" value="Bacteria"/>
</dbReference>